<dbReference type="AlphaFoldDB" id="A0A100VLL4"/>
<dbReference type="PROSITE" id="PS51093">
    <property type="entry name" value="PTS_EIIA_TYPE_1"/>
    <property type="match status" value="1"/>
</dbReference>
<evidence type="ECO:0000259" key="15">
    <source>
        <dbReference type="PROSITE" id="PS51103"/>
    </source>
</evidence>
<dbReference type="Proteomes" id="UP000069697">
    <property type="component" value="Unassembled WGS sequence"/>
</dbReference>
<protein>
    <submittedName>
        <fullName evidence="16">PTS system, beta-glucosides-specific IIABC component</fullName>
    </submittedName>
</protein>
<keyword evidence="6" id="KW-0598">Phosphotransferase system</keyword>
<evidence type="ECO:0000256" key="9">
    <source>
        <dbReference type="ARBA" id="ARBA00022989"/>
    </source>
</evidence>
<evidence type="ECO:0000256" key="1">
    <source>
        <dbReference type="ARBA" id="ARBA00004651"/>
    </source>
</evidence>
<feature type="domain" description="PTS EIIB type-1" evidence="14">
    <location>
        <begin position="4"/>
        <end position="86"/>
    </location>
</feature>
<evidence type="ECO:0000313" key="16">
    <source>
        <dbReference type="EMBL" id="GAS82141.1"/>
    </source>
</evidence>
<gene>
    <name evidence="16" type="ORF">PAHA3_2215</name>
</gene>
<reference evidence="17" key="2">
    <citation type="submission" date="2016-01" db="EMBL/GenBank/DDBJ databases">
        <title>Draft Genome Sequence of Paenibacillus amylolyticus Heshi-A3 that Was Isolated from Fermented Rice Bran with Aging Salted Mackerel, Which Was Named Heshiko as Traditional Fermented Seafood in Japan.</title>
        <authorList>
            <person name="Akuzawa S."/>
            <person name="Nakagawa J."/>
            <person name="Kanekatsu T."/>
            <person name="Kubota E."/>
            <person name="Ohtake R."/>
            <person name="Suzuki T."/>
            <person name="Kanesaki Y."/>
        </authorList>
    </citation>
    <scope>NUCLEOTIDE SEQUENCE [LARGE SCALE GENOMIC DNA]</scope>
    <source>
        <strain evidence="17">Heshi-A3</strain>
    </source>
</reference>
<evidence type="ECO:0000259" key="13">
    <source>
        <dbReference type="PROSITE" id="PS51093"/>
    </source>
</evidence>
<dbReference type="Pfam" id="PF00367">
    <property type="entry name" value="PTS_EIIB"/>
    <property type="match status" value="1"/>
</dbReference>
<dbReference type="InterPro" id="IPR011055">
    <property type="entry name" value="Dup_hybrid_motif"/>
</dbReference>
<keyword evidence="3" id="KW-1003">Cell membrane</keyword>
<feature type="transmembrane region" description="Helical" evidence="12">
    <location>
        <begin position="360"/>
        <end position="380"/>
    </location>
</feature>
<evidence type="ECO:0000256" key="12">
    <source>
        <dbReference type="SAM" id="Phobius"/>
    </source>
</evidence>
<feature type="active site" description="Phosphocysteine intermediate; for EIIB activity" evidence="11">
    <location>
        <position position="26"/>
    </location>
</feature>
<keyword evidence="9 12" id="KW-1133">Transmembrane helix</keyword>
<dbReference type="SUPFAM" id="SSF55604">
    <property type="entry name" value="Glucose permease domain IIB"/>
    <property type="match status" value="1"/>
</dbReference>
<evidence type="ECO:0000256" key="10">
    <source>
        <dbReference type="ARBA" id="ARBA00023136"/>
    </source>
</evidence>
<dbReference type="InterPro" id="IPR018113">
    <property type="entry name" value="PTrfase_EIIB_Cys"/>
</dbReference>
<feature type="transmembrane region" description="Helical" evidence="12">
    <location>
        <begin position="179"/>
        <end position="197"/>
    </location>
</feature>
<keyword evidence="4" id="KW-0762">Sugar transport</keyword>
<dbReference type="PROSITE" id="PS00371">
    <property type="entry name" value="PTS_EIIA_TYPE_1_HIS"/>
    <property type="match status" value="1"/>
</dbReference>
<evidence type="ECO:0000256" key="8">
    <source>
        <dbReference type="ARBA" id="ARBA00022777"/>
    </source>
</evidence>
<evidence type="ECO:0000256" key="11">
    <source>
        <dbReference type="PROSITE-ProRule" id="PRU00421"/>
    </source>
</evidence>
<dbReference type="GO" id="GO:0090589">
    <property type="term" value="F:protein-phosphocysteine-trehalose phosphotransferase system transporter activity"/>
    <property type="evidence" value="ECO:0007669"/>
    <property type="project" value="TreeGrafter"/>
</dbReference>
<dbReference type="InterPro" id="IPR013013">
    <property type="entry name" value="PTS_EIIC_1"/>
</dbReference>
<evidence type="ECO:0000256" key="2">
    <source>
        <dbReference type="ARBA" id="ARBA00022448"/>
    </source>
</evidence>
<dbReference type="PROSITE" id="PS51103">
    <property type="entry name" value="PTS_EIIC_TYPE_1"/>
    <property type="match status" value="1"/>
</dbReference>
<dbReference type="Gene3D" id="2.70.70.10">
    <property type="entry name" value="Glucose Permease (Domain IIA)"/>
    <property type="match status" value="1"/>
</dbReference>
<dbReference type="PANTHER" id="PTHR30175">
    <property type="entry name" value="PHOSPHOTRANSFERASE SYSTEM TRANSPORT PROTEIN"/>
    <property type="match status" value="1"/>
</dbReference>
<keyword evidence="5" id="KW-0808">Transferase</keyword>
<evidence type="ECO:0000313" key="17">
    <source>
        <dbReference type="Proteomes" id="UP000069697"/>
    </source>
</evidence>
<name>A0A100VLL4_PAEAM</name>
<dbReference type="PROSITE" id="PS51098">
    <property type="entry name" value="PTS_EIIB_TYPE_1"/>
    <property type="match status" value="1"/>
</dbReference>
<dbReference type="CDD" id="cd00212">
    <property type="entry name" value="PTS_IIB_glc"/>
    <property type="match status" value="1"/>
</dbReference>
<evidence type="ECO:0000256" key="6">
    <source>
        <dbReference type="ARBA" id="ARBA00022683"/>
    </source>
</evidence>
<dbReference type="PANTHER" id="PTHR30175:SF1">
    <property type="entry name" value="PTS SYSTEM ARBUTIN-, CELLOBIOSE-, AND SALICIN-SPECIFIC EIIBC COMPONENT-RELATED"/>
    <property type="match status" value="1"/>
</dbReference>
<dbReference type="RefSeq" id="WP_167350875.1">
    <property type="nucleotide sequence ID" value="NZ_BCNV01000001.1"/>
</dbReference>
<dbReference type="NCBIfam" id="TIGR00830">
    <property type="entry name" value="PTBA"/>
    <property type="match status" value="1"/>
</dbReference>
<dbReference type="GO" id="GO:0008982">
    <property type="term" value="F:protein-N(PI)-phosphohistidine-sugar phosphotransferase activity"/>
    <property type="evidence" value="ECO:0007669"/>
    <property type="project" value="InterPro"/>
</dbReference>
<dbReference type="InterPro" id="IPR001996">
    <property type="entry name" value="PTS_IIB_1"/>
</dbReference>
<reference evidence="16 17" key="1">
    <citation type="journal article" date="2016" name="Genome Announc.">
        <title>Draft Genome Sequence of Paenibacillus amylolyticus Heshi-A3, Isolated from Fermented Rice Bran in a Japanese Fermented Seafood Dish.</title>
        <authorList>
            <person name="Akuzawa S."/>
            <person name="Nagaoka J."/>
            <person name="Kanekatsu M."/>
            <person name="Kubota E."/>
            <person name="Ohtake R."/>
            <person name="Suzuki T."/>
            <person name="Kanesaki Y."/>
        </authorList>
    </citation>
    <scope>NUCLEOTIDE SEQUENCE [LARGE SCALE GENOMIC DNA]</scope>
    <source>
        <strain evidence="16 17">Heshi-A3</strain>
    </source>
</reference>
<keyword evidence="10 12" id="KW-0472">Membrane</keyword>
<feature type="transmembrane region" description="Helical" evidence="12">
    <location>
        <begin position="148"/>
        <end position="167"/>
    </location>
</feature>
<feature type="transmembrane region" description="Helical" evidence="12">
    <location>
        <begin position="212"/>
        <end position="232"/>
    </location>
</feature>
<feature type="transmembrane region" description="Helical" evidence="12">
    <location>
        <begin position="103"/>
        <end position="136"/>
    </location>
</feature>
<dbReference type="InterPro" id="IPR003352">
    <property type="entry name" value="PTS_EIIC"/>
</dbReference>
<dbReference type="Gene3D" id="3.30.1360.60">
    <property type="entry name" value="Glucose permease domain IIB"/>
    <property type="match status" value="1"/>
</dbReference>
<keyword evidence="7 12" id="KW-0812">Transmembrane</keyword>
<dbReference type="InterPro" id="IPR050558">
    <property type="entry name" value="PTS_Sugar-Specific_Components"/>
</dbReference>
<feature type="domain" description="PTS EIIA type-1" evidence="13">
    <location>
        <begin position="490"/>
        <end position="594"/>
    </location>
</feature>
<evidence type="ECO:0000256" key="3">
    <source>
        <dbReference type="ARBA" id="ARBA00022475"/>
    </source>
</evidence>
<keyword evidence="2" id="KW-0813">Transport</keyword>
<comment type="subcellular location">
    <subcellularLocation>
        <location evidence="1">Cell membrane</location>
        <topology evidence="1">Multi-pass membrane protein</topology>
    </subcellularLocation>
</comment>
<sequence length="619" mass="66277">MDFKKITDEIVQKSGGEENIVSLSHCMTRLRFIVKDEKKPDLEGLKTIDGVISAVFGAGQLQVVMGKNLLPAYDMIMKKYRFSGEEGGSMPEKEKKPKTIKSLLIDLINFIAGSVSPMITGLIAGGMLKLLLMIIVMILPSFEKTESYSLINFLADVPFYFMPIFVAYGASRKLGSNPIYAIFVACVLVYPGFVALVENGGTTHIFGLPVLLIKYSSTMIPALLSTVAVYYLEKFFNKIIPGILKSVLVGMLTVLTASILTFVVFGPFGNLIGNIVVGGFLWTQGTIGPVVVGLLAALLPFLVMTGTHTVIAPFMVQSFANPGYDPYFKPALILHAMAEGGAAIGVGLRAKSKTLRSEALAIGFGSIFAGITEPAIYGIALKYKKPLIGVMAGGAVGGIVAGLFGARAYIMGKTTILAMPIFQETLITMLIACIVAIVVSAIVAFILGIDEGEQLKQQNNVTSTPRVSESETQIVSIVDGVSFPLSEVKDEVFSTKAMGEGIAFTAKDNVVVSPCSGVLTTVFKGGHAYGITRDDGVEILIHIGINTVSLKGKGFNIKVQQGQRIQAGEELVTLDLDYLKTTNLDLSVLLIFTDPKEKEIQLLGYGEVLNGQNPVAEIK</sequence>
<evidence type="ECO:0000256" key="5">
    <source>
        <dbReference type="ARBA" id="ARBA00022679"/>
    </source>
</evidence>
<feature type="transmembrane region" description="Helical" evidence="12">
    <location>
        <begin position="426"/>
        <end position="449"/>
    </location>
</feature>
<dbReference type="GO" id="GO:0009401">
    <property type="term" value="P:phosphoenolpyruvate-dependent sugar phosphotransferase system"/>
    <property type="evidence" value="ECO:0007669"/>
    <property type="project" value="UniProtKB-KW"/>
</dbReference>
<dbReference type="InterPro" id="IPR036878">
    <property type="entry name" value="Glu_permease_IIB"/>
</dbReference>
<feature type="domain" description="PTS EIIC type-1" evidence="15">
    <location>
        <begin position="109"/>
        <end position="463"/>
    </location>
</feature>
<dbReference type="EMBL" id="BCNV01000001">
    <property type="protein sequence ID" value="GAS82141.1"/>
    <property type="molecule type" value="Genomic_DNA"/>
</dbReference>
<feature type="transmembrane region" description="Helical" evidence="12">
    <location>
        <begin position="386"/>
        <end position="406"/>
    </location>
</feature>
<keyword evidence="8" id="KW-0418">Kinase</keyword>
<accession>A0A100VLL4</accession>
<dbReference type="GO" id="GO:0005886">
    <property type="term" value="C:plasma membrane"/>
    <property type="evidence" value="ECO:0007669"/>
    <property type="project" value="UniProtKB-SubCell"/>
</dbReference>
<dbReference type="PROSITE" id="PS01035">
    <property type="entry name" value="PTS_EIIB_TYPE_1_CYS"/>
    <property type="match status" value="1"/>
</dbReference>
<evidence type="ECO:0000256" key="4">
    <source>
        <dbReference type="ARBA" id="ARBA00022597"/>
    </source>
</evidence>
<dbReference type="Pfam" id="PF00358">
    <property type="entry name" value="PTS_EIIA_1"/>
    <property type="match status" value="1"/>
</dbReference>
<evidence type="ECO:0000256" key="7">
    <source>
        <dbReference type="ARBA" id="ARBA00022692"/>
    </source>
</evidence>
<dbReference type="Pfam" id="PF02378">
    <property type="entry name" value="PTS_EIIC"/>
    <property type="match status" value="1"/>
</dbReference>
<feature type="transmembrane region" description="Helical" evidence="12">
    <location>
        <begin position="294"/>
        <end position="315"/>
    </location>
</feature>
<dbReference type="InterPro" id="IPR001127">
    <property type="entry name" value="PTS_EIIA_1_perm"/>
</dbReference>
<proteinExistence type="predicted"/>
<dbReference type="GO" id="GO:0016301">
    <property type="term" value="F:kinase activity"/>
    <property type="evidence" value="ECO:0007669"/>
    <property type="project" value="UniProtKB-KW"/>
</dbReference>
<feature type="transmembrane region" description="Helical" evidence="12">
    <location>
        <begin position="244"/>
        <end position="265"/>
    </location>
</feature>
<organism evidence="16 17">
    <name type="scientific">Paenibacillus amylolyticus</name>
    <dbReference type="NCBI Taxonomy" id="1451"/>
    <lineage>
        <taxon>Bacteria</taxon>
        <taxon>Bacillati</taxon>
        <taxon>Bacillota</taxon>
        <taxon>Bacilli</taxon>
        <taxon>Bacillales</taxon>
        <taxon>Paenibacillaceae</taxon>
        <taxon>Paenibacillus</taxon>
    </lineage>
</organism>
<comment type="caution">
    <text evidence="16">The sequence shown here is derived from an EMBL/GenBank/DDBJ whole genome shotgun (WGS) entry which is preliminary data.</text>
</comment>
<dbReference type="GO" id="GO:0015771">
    <property type="term" value="P:trehalose transport"/>
    <property type="evidence" value="ECO:0007669"/>
    <property type="project" value="TreeGrafter"/>
</dbReference>
<dbReference type="SUPFAM" id="SSF51261">
    <property type="entry name" value="Duplicated hybrid motif"/>
    <property type="match status" value="1"/>
</dbReference>
<evidence type="ECO:0000259" key="14">
    <source>
        <dbReference type="PROSITE" id="PS51098"/>
    </source>
</evidence>